<gene>
    <name evidence="1" type="ORF">ENT66_02065</name>
</gene>
<reference evidence="1" key="1">
    <citation type="journal article" date="2020" name="mSystems">
        <title>Genome- and Community-Level Interaction Insights into Carbon Utilization and Element Cycling Functions of Hydrothermarchaeota in Hydrothermal Sediment.</title>
        <authorList>
            <person name="Zhou Z."/>
            <person name="Liu Y."/>
            <person name="Xu W."/>
            <person name="Pan J."/>
            <person name="Luo Z.H."/>
            <person name="Li M."/>
        </authorList>
    </citation>
    <scope>NUCLEOTIDE SEQUENCE [LARGE SCALE GENOMIC DNA]</scope>
    <source>
        <strain evidence="1">SpSt-6</strain>
    </source>
</reference>
<dbReference type="AlphaFoldDB" id="A0A7C4NTX0"/>
<dbReference type="EMBL" id="DSZN01000037">
    <property type="protein sequence ID" value="HGQ85183.1"/>
    <property type="molecule type" value="Genomic_DNA"/>
</dbReference>
<name>A0A7C4NTX0_9BACT</name>
<dbReference type="InterPro" id="IPR022061">
    <property type="entry name" value="DUF3617"/>
</dbReference>
<comment type="caution">
    <text evidence="1">The sequence shown here is derived from an EMBL/GenBank/DDBJ whole genome shotgun (WGS) entry which is preliminary data.</text>
</comment>
<sequence length="136" mass="15546">MSTKIIILVFVIVLFLFSKNAIAQPELKEGLWEIITTIEEPGMPKEMMRQTFKNCLTKKDYIPYKEEDKNCKVTSYNVKGNTVTWTTKCKDEEGISIGTGKVTYKGDTFEGSIKYQDPEGEITMTMKGRWIGKCPK</sequence>
<protein>
    <submittedName>
        <fullName evidence="1">DUF3617 domain-containing protein</fullName>
    </submittedName>
</protein>
<dbReference type="Pfam" id="PF12276">
    <property type="entry name" value="DUF3617"/>
    <property type="match status" value="1"/>
</dbReference>
<evidence type="ECO:0000313" key="1">
    <source>
        <dbReference type="EMBL" id="HGQ85183.1"/>
    </source>
</evidence>
<proteinExistence type="predicted"/>
<accession>A0A7C4NTX0</accession>
<organism evidence="1">
    <name type="scientific">Thermodesulfobacterium geofontis</name>
    <dbReference type="NCBI Taxonomy" id="1295609"/>
    <lineage>
        <taxon>Bacteria</taxon>
        <taxon>Pseudomonadati</taxon>
        <taxon>Thermodesulfobacteriota</taxon>
        <taxon>Thermodesulfobacteria</taxon>
        <taxon>Thermodesulfobacteriales</taxon>
        <taxon>Thermodesulfobacteriaceae</taxon>
        <taxon>Thermodesulfobacterium</taxon>
    </lineage>
</organism>